<accession>A0A5M6J226</accession>
<dbReference type="RefSeq" id="WP_150039079.1">
    <property type="nucleotide sequence ID" value="NZ_OW485601.1"/>
</dbReference>
<feature type="region of interest" description="Disordered" evidence="1">
    <location>
        <begin position="1"/>
        <end position="29"/>
    </location>
</feature>
<reference evidence="2 3" key="1">
    <citation type="submission" date="2019-09" db="EMBL/GenBank/DDBJ databases">
        <title>Genome sequence of Rhodovastum atsumiense, a diverse member of the Acetobacteraceae family of non-sulfur purple photosynthetic bacteria.</title>
        <authorList>
            <person name="Meyer T."/>
            <person name="Kyndt J."/>
        </authorList>
    </citation>
    <scope>NUCLEOTIDE SEQUENCE [LARGE SCALE GENOMIC DNA]</scope>
    <source>
        <strain evidence="2 3">DSM 21279</strain>
    </source>
</reference>
<evidence type="ECO:0000313" key="2">
    <source>
        <dbReference type="EMBL" id="KAA5614137.1"/>
    </source>
</evidence>
<dbReference type="InterPro" id="IPR036388">
    <property type="entry name" value="WH-like_DNA-bd_sf"/>
</dbReference>
<proteinExistence type="predicted"/>
<sequence>MPFPDGRHGQRRRDGWRHRRGGARCGGAGEGQWLDEPDLRLAILAVLDEQPRTGLLTMQALAERGCAGVAASPAAVHAGLLRLEQMGFVAATGNGAGHSRHELTAAGAAELAAHRLLADAILADAADAAAALRRITLFPAWQRHPRCCQRTLAAIATGQGRPAMTLSAGSGC</sequence>
<dbReference type="Proteomes" id="UP000325255">
    <property type="component" value="Unassembled WGS sequence"/>
</dbReference>
<gene>
    <name evidence="2" type="ORF">F1189_02775</name>
</gene>
<keyword evidence="3" id="KW-1185">Reference proteome</keyword>
<protein>
    <submittedName>
        <fullName evidence="2">Uncharacterized protein</fullName>
    </submittedName>
</protein>
<dbReference type="Gene3D" id="1.10.10.10">
    <property type="entry name" value="Winged helix-like DNA-binding domain superfamily/Winged helix DNA-binding domain"/>
    <property type="match status" value="1"/>
</dbReference>
<evidence type="ECO:0000256" key="1">
    <source>
        <dbReference type="SAM" id="MobiDB-lite"/>
    </source>
</evidence>
<dbReference type="InterPro" id="IPR036390">
    <property type="entry name" value="WH_DNA-bd_sf"/>
</dbReference>
<evidence type="ECO:0000313" key="3">
    <source>
        <dbReference type="Proteomes" id="UP000325255"/>
    </source>
</evidence>
<dbReference type="AlphaFoldDB" id="A0A5M6J226"/>
<dbReference type="SUPFAM" id="SSF46785">
    <property type="entry name" value="Winged helix' DNA-binding domain"/>
    <property type="match status" value="1"/>
</dbReference>
<dbReference type="EMBL" id="VWPK01000003">
    <property type="protein sequence ID" value="KAA5614137.1"/>
    <property type="molecule type" value="Genomic_DNA"/>
</dbReference>
<comment type="caution">
    <text evidence="2">The sequence shown here is derived from an EMBL/GenBank/DDBJ whole genome shotgun (WGS) entry which is preliminary data.</text>
</comment>
<feature type="compositionally biased region" description="Basic residues" evidence="1">
    <location>
        <begin position="9"/>
        <end position="22"/>
    </location>
</feature>
<organism evidence="2 3">
    <name type="scientific">Rhodovastum atsumiense</name>
    <dbReference type="NCBI Taxonomy" id="504468"/>
    <lineage>
        <taxon>Bacteria</taxon>
        <taxon>Pseudomonadati</taxon>
        <taxon>Pseudomonadota</taxon>
        <taxon>Alphaproteobacteria</taxon>
        <taxon>Acetobacterales</taxon>
        <taxon>Acetobacteraceae</taxon>
        <taxon>Rhodovastum</taxon>
    </lineage>
</organism>
<name>A0A5M6J226_9PROT</name>